<proteinExistence type="predicted"/>
<name>A0A565CP69_9BRAS</name>
<accession>A0A565CP69</accession>
<comment type="caution">
    <text evidence="1">The sequence shown here is derived from an EMBL/GenBank/DDBJ whole genome shotgun (WGS) entry which is preliminary data.</text>
</comment>
<dbReference type="AlphaFoldDB" id="A0A565CP69"/>
<gene>
    <name evidence="1" type="ORF">ANE_LOCUS25883</name>
</gene>
<reference evidence="1" key="1">
    <citation type="submission" date="2019-07" db="EMBL/GenBank/DDBJ databases">
        <authorList>
            <person name="Dittberner H."/>
        </authorList>
    </citation>
    <scope>NUCLEOTIDE SEQUENCE [LARGE SCALE GENOMIC DNA]</scope>
</reference>
<sequence length="81" mass="9302">MSFFGKLVAPDHETKRTKPLQLPPINLEQVLKKFERILEGRVLYPEISETRVKAMLAFLPSVWKCEGKAQGLEMGRGSFHF</sequence>
<dbReference type="EMBL" id="CABITT030000008">
    <property type="protein sequence ID" value="VVB15439.1"/>
    <property type="molecule type" value="Genomic_DNA"/>
</dbReference>
<keyword evidence="2" id="KW-1185">Reference proteome</keyword>
<evidence type="ECO:0000313" key="1">
    <source>
        <dbReference type="EMBL" id="VVB15439.1"/>
    </source>
</evidence>
<dbReference type="Proteomes" id="UP000489600">
    <property type="component" value="Unassembled WGS sequence"/>
</dbReference>
<evidence type="ECO:0000313" key="2">
    <source>
        <dbReference type="Proteomes" id="UP000489600"/>
    </source>
</evidence>
<organism evidence="1 2">
    <name type="scientific">Arabis nemorensis</name>
    <dbReference type="NCBI Taxonomy" id="586526"/>
    <lineage>
        <taxon>Eukaryota</taxon>
        <taxon>Viridiplantae</taxon>
        <taxon>Streptophyta</taxon>
        <taxon>Embryophyta</taxon>
        <taxon>Tracheophyta</taxon>
        <taxon>Spermatophyta</taxon>
        <taxon>Magnoliopsida</taxon>
        <taxon>eudicotyledons</taxon>
        <taxon>Gunneridae</taxon>
        <taxon>Pentapetalae</taxon>
        <taxon>rosids</taxon>
        <taxon>malvids</taxon>
        <taxon>Brassicales</taxon>
        <taxon>Brassicaceae</taxon>
        <taxon>Arabideae</taxon>
        <taxon>Arabis</taxon>
    </lineage>
</organism>
<protein>
    <submittedName>
        <fullName evidence="1">Uncharacterized protein</fullName>
    </submittedName>
</protein>